<evidence type="ECO:0000256" key="4">
    <source>
        <dbReference type="ARBA" id="ARBA00023163"/>
    </source>
</evidence>
<dbReference type="GO" id="GO:0003677">
    <property type="term" value="F:DNA binding"/>
    <property type="evidence" value="ECO:0007669"/>
    <property type="project" value="UniProtKB-UniRule"/>
</dbReference>
<dbReference type="InterPro" id="IPR036388">
    <property type="entry name" value="WH-like_DNA-bd_sf"/>
</dbReference>
<keyword evidence="2" id="KW-0805">Transcription regulation</keyword>
<dbReference type="PROSITE" id="PS51755">
    <property type="entry name" value="OMPR_PHOB"/>
    <property type="match status" value="1"/>
</dbReference>
<feature type="DNA-binding region" description="OmpR/PhoB-type" evidence="5">
    <location>
        <begin position="1"/>
        <end position="104"/>
    </location>
</feature>
<gene>
    <name evidence="8" type="ORF">Pflav_027830</name>
</gene>
<keyword evidence="4" id="KW-0804">Transcription</keyword>
<dbReference type="SUPFAM" id="SSF52540">
    <property type="entry name" value="P-loop containing nucleoside triphosphate hydrolases"/>
    <property type="match status" value="1"/>
</dbReference>
<dbReference type="InterPro" id="IPR027417">
    <property type="entry name" value="P-loop_NTPase"/>
</dbReference>
<dbReference type="RefSeq" id="WP_232071337.1">
    <property type="nucleotide sequence ID" value="NZ_AP022870.1"/>
</dbReference>
<protein>
    <recommendedName>
        <fullName evidence="7">OmpR/PhoB-type domain-containing protein</fullName>
    </recommendedName>
</protein>
<dbReference type="AlphaFoldDB" id="A0A6F8XRB7"/>
<dbReference type="InterPro" id="IPR011990">
    <property type="entry name" value="TPR-like_helical_dom_sf"/>
</dbReference>
<evidence type="ECO:0000313" key="8">
    <source>
        <dbReference type="EMBL" id="BCB76373.1"/>
    </source>
</evidence>
<evidence type="ECO:0000256" key="5">
    <source>
        <dbReference type="PROSITE-ProRule" id="PRU01091"/>
    </source>
</evidence>
<dbReference type="InterPro" id="IPR016032">
    <property type="entry name" value="Sig_transdc_resp-reg_C-effctor"/>
</dbReference>
<reference evidence="8 9" key="1">
    <citation type="submission" date="2020-03" db="EMBL/GenBank/DDBJ databases">
        <title>Whole genome shotgun sequence of Phytohabitans flavus NBRC 107702.</title>
        <authorList>
            <person name="Komaki H."/>
            <person name="Tamura T."/>
        </authorList>
    </citation>
    <scope>NUCLEOTIDE SEQUENCE [LARGE SCALE GENOMIC DNA]</scope>
    <source>
        <strain evidence="8 9">NBRC 107702</strain>
    </source>
</reference>
<dbReference type="GO" id="GO:0006355">
    <property type="term" value="P:regulation of DNA-templated transcription"/>
    <property type="evidence" value="ECO:0007669"/>
    <property type="project" value="InterPro"/>
</dbReference>
<evidence type="ECO:0000256" key="6">
    <source>
        <dbReference type="SAM" id="MobiDB-lite"/>
    </source>
</evidence>
<dbReference type="InterPro" id="IPR051677">
    <property type="entry name" value="AfsR-DnrI-RedD_regulator"/>
</dbReference>
<dbReference type="Gene3D" id="3.40.50.300">
    <property type="entry name" value="P-loop containing nucleotide triphosphate hydrolases"/>
    <property type="match status" value="1"/>
</dbReference>
<keyword evidence="9" id="KW-1185">Reference proteome</keyword>
<dbReference type="EMBL" id="AP022870">
    <property type="protein sequence ID" value="BCB76373.1"/>
    <property type="molecule type" value="Genomic_DNA"/>
</dbReference>
<dbReference type="InterPro" id="IPR003593">
    <property type="entry name" value="AAA+_ATPase"/>
</dbReference>
<dbReference type="PANTHER" id="PTHR35807">
    <property type="entry name" value="TRANSCRIPTIONAL REGULATOR REDD-RELATED"/>
    <property type="match status" value="1"/>
</dbReference>
<reference evidence="8 9" key="2">
    <citation type="submission" date="2020-03" db="EMBL/GenBank/DDBJ databases">
        <authorList>
            <person name="Ichikawa N."/>
            <person name="Kimura A."/>
            <person name="Kitahashi Y."/>
            <person name="Uohara A."/>
        </authorList>
    </citation>
    <scope>NUCLEOTIDE SEQUENCE [LARGE SCALE GENOMIC DNA]</scope>
    <source>
        <strain evidence="8 9">NBRC 107702</strain>
    </source>
</reference>
<dbReference type="Proteomes" id="UP000502508">
    <property type="component" value="Chromosome"/>
</dbReference>
<dbReference type="InterPro" id="IPR041664">
    <property type="entry name" value="AAA_16"/>
</dbReference>
<dbReference type="Gene3D" id="1.25.40.10">
    <property type="entry name" value="Tetratricopeptide repeat domain"/>
    <property type="match status" value="1"/>
</dbReference>
<dbReference type="KEGG" id="pfla:Pflav_027830"/>
<evidence type="ECO:0000259" key="7">
    <source>
        <dbReference type="PROSITE" id="PS51755"/>
    </source>
</evidence>
<evidence type="ECO:0000256" key="2">
    <source>
        <dbReference type="ARBA" id="ARBA00023015"/>
    </source>
</evidence>
<dbReference type="SUPFAM" id="SSF46894">
    <property type="entry name" value="C-terminal effector domain of the bipartite response regulators"/>
    <property type="match status" value="1"/>
</dbReference>
<feature type="region of interest" description="Disordered" evidence="6">
    <location>
        <begin position="1008"/>
        <end position="1027"/>
    </location>
</feature>
<feature type="domain" description="OmpR/PhoB-type" evidence="7">
    <location>
        <begin position="1"/>
        <end position="104"/>
    </location>
</feature>
<dbReference type="InterPro" id="IPR001867">
    <property type="entry name" value="OmpR/PhoB-type_DNA-bd"/>
</dbReference>
<dbReference type="InterPro" id="IPR005158">
    <property type="entry name" value="BTAD"/>
</dbReference>
<dbReference type="SMART" id="SM01043">
    <property type="entry name" value="BTAD"/>
    <property type="match status" value="1"/>
</dbReference>
<sequence length="1027" mass="108198">MVGALVGGVQFRVLGLPEVVRDGRAVPLGGPKQRALLTLFLLRPNQFVSTDWLVDALWDGRPPASGPTTLRTYVAGLRRAVEPDRSEGGGQVLRRHPQGYELSVAPDEIDAVRFDRLVTAAASALAGGEATTAERGYDAALALWRGEPMAGVADLAALRPEARRLADARISAEEGRLTAAAMAGRDAGLLAELRRFVVAHPLREGARAQLMLALYRSGRQTEALAAYDEGRRILAGEYGLDPGERLREAHQLILTQAAPEPPARPAAAVAVAQVGRDGELALLARELDAASGGTGRVAAIVGEPGIGKTSLATAVGERAAARGVPVVWGRCPDAGRTPPFWLWRQVVRELGAMPQAGAAGSASPLDSFAIEPGQGSGTDPAARYRAYEAVAALVRAVAGQRGLLIVLDDLHAADPDSLLLLRFLATVMAGTRALVVATLRPYAHDAAVGAALAELARVPGFTRLALSGLDTAAVATLVRDRTGAVPADGVATRLRERTGGNPFFITELLRAGTDPADTRPPSTIRDTVRLRFDALPGPARKCLDLLAVAGHELPAQVLAEVLALAGPDVAEALAAAYTAELVAEAGPGEVRYRHPLFAEVAYAELPPPRRAALHARLATVYERLGGAAPAELAYHYGCATGLGHGEDCLRWTLTAADDATRRLAYEDALAHLDRAAERLATRAPSDARTELEVQLHRASLLQMTAGVGSDAMDQACARARELLGLVGPEADVRPALWALGELAANRAEYATCSELARRLVDTADDASLVAAGEYLLGSVGYFTGRLVEAERHLTTAIDHLRTVDTAVLGRQLGRRPVLATYEFRALVRSLRGDTAGGRADLAEAERLAERLDDPYGRANAVLYAGWMGMQEYDVPAVEAAALRCRRIGAADGLPHFVTVGAFLAEWVAVHSGDHSRLAAMRAAADDIYRLGLRATRTITLCATAEAYLSAGQTAAAAAVAQEALAVADRVGERVLAAELYRIRGLATGDPAALETGARLAAEQGNALVGARFTDRPPRDLHEPSAPG</sequence>
<name>A0A6F8XRB7_9ACTN</name>
<keyword evidence="3 5" id="KW-0238">DNA-binding</keyword>
<dbReference type="Pfam" id="PF00486">
    <property type="entry name" value="Trans_reg_C"/>
    <property type="match status" value="1"/>
</dbReference>
<dbReference type="Pfam" id="PF13191">
    <property type="entry name" value="AAA_16"/>
    <property type="match status" value="1"/>
</dbReference>
<feature type="compositionally biased region" description="Basic and acidic residues" evidence="6">
    <location>
        <begin position="1012"/>
        <end position="1027"/>
    </location>
</feature>
<evidence type="ECO:0000313" key="9">
    <source>
        <dbReference type="Proteomes" id="UP000502508"/>
    </source>
</evidence>
<proteinExistence type="inferred from homology"/>
<dbReference type="GO" id="GO:0000160">
    <property type="term" value="P:phosphorelay signal transduction system"/>
    <property type="evidence" value="ECO:0007669"/>
    <property type="project" value="InterPro"/>
</dbReference>
<dbReference type="SUPFAM" id="SSF48452">
    <property type="entry name" value="TPR-like"/>
    <property type="match status" value="1"/>
</dbReference>
<dbReference type="PANTHER" id="PTHR35807:SF1">
    <property type="entry name" value="TRANSCRIPTIONAL REGULATOR REDD"/>
    <property type="match status" value="1"/>
</dbReference>
<dbReference type="Pfam" id="PF03704">
    <property type="entry name" value="BTAD"/>
    <property type="match status" value="1"/>
</dbReference>
<evidence type="ECO:0000256" key="3">
    <source>
        <dbReference type="ARBA" id="ARBA00023125"/>
    </source>
</evidence>
<comment type="similarity">
    <text evidence="1">Belongs to the AfsR/DnrI/RedD regulatory family.</text>
</comment>
<dbReference type="SMART" id="SM00862">
    <property type="entry name" value="Trans_reg_C"/>
    <property type="match status" value="1"/>
</dbReference>
<accession>A0A6F8XRB7</accession>
<organism evidence="8 9">
    <name type="scientific">Phytohabitans flavus</name>
    <dbReference type="NCBI Taxonomy" id="1076124"/>
    <lineage>
        <taxon>Bacteria</taxon>
        <taxon>Bacillati</taxon>
        <taxon>Actinomycetota</taxon>
        <taxon>Actinomycetes</taxon>
        <taxon>Micromonosporales</taxon>
        <taxon>Micromonosporaceae</taxon>
    </lineage>
</organism>
<dbReference type="CDD" id="cd15831">
    <property type="entry name" value="BTAD"/>
    <property type="match status" value="1"/>
</dbReference>
<evidence type="ECO:0000256" key="1">
    <source>
        <dbReference type="ARBA" id="ARBA00005820"/>
    </source>
</evidence>
<dbReference type="Gene3D" id="1.10.10.10">
    <property type="entry name" value="Winged helix-like DNA-binding domain superfamily/Winged helix DNA-binding domain"/>
    <property type="match status" value="1"/>
</dbReference>
<dbReference type="SMART" id="SM00382">
    <property type="entry name" value="AAA"/>
    <property type="match status" value="1"/>
</dbReference>